<dbReference type="InterPro" id="IPR000595">
    <property type="entry name" value="cNMP-bd_dom"/>
</dbReference>
<keyword evidence="6" id="KW-1185">Reference proteome</keyword>
<protein>
    <recommendedName>
        <fullName evidence="4">Cyclic nucleotide-binding domain-containing protein</fullName>
    </recommendedName>
</protein>
<feature type="region of interest" description="Disordered" evidence="3">
    <location>
        <begin position="40"/>
        <end position="65"/>
    </location>
</feature>
<keyword evidence="1" id="KW-1071">Ligand-gated ion channel</keyword>
<keyword evidence="2" id="KW-0407">Ion channel</keyword>
<evidence type="ECO:0000256" key="2">
    <source>
        <dbReference type="ARBA" id="ARBA00023303"/>
    </source>
</evidence>
<keyword evidence="1" id="KW-0813">Transport</keyword>
<dbReference type="SUPFAM" id="SSF51206">
    <property type="entry name" value="cAMP-binding domain-like"/>
    <property type="match status" value="1"/>
</dbReference>
<dbReference type="GO" id="GO:0034220">
    <property type="term" value="P:monoatomic ion transmembrane transport"/>
    <property type="evidence" value="ECO:0007669"/>
    <property type="project" value="UniProtKB-KW"/>
</dbReference>
<organism evidence="5 6">
    <name type="scientific">Prunus yedoensis var. nudiflora</name>
    <dbReference type="NCBI Taxonomy" id="2094558"/>
    <lineage>
        <taxon>Eukaryota</taxon>
        <taxon>Viridiplantae</taxon>
        <taxon>Streptophyta</taxon>
        <taxon>Embryophyta</taxon>
        <taxon>Tracheophyta</taxon>
        <taxon>Spermatophyta</taxon>
        <taxon>Magnoliopsida</taxon>
        <taxon>eudicotyledons</taxon>
        <taxon>Gunneridae</taxon>
        <taxon>Pentapetalae</taxon>
        <taxon>rosids</taxon>
        <taxon>fabids</taxon>
        <taxon>Rosales</taxon>
        <taxon>Rosaceae</taxon>
        <taxon>Amygdaloideae</taxon>
        <taxon>Amygdaleae</taxon>
        <taxon>Prunus</taxon>
    </lineage>
</organism>
<dbReference type="OrthoDB" id="1164732at2759"/>
<dbReference type="PROSITE" id="PS50042">
    <property type="entry name" value="CNMP_BINDING_3"/>
    <property type="match status" value="1"/>
</dbReference>
<evidence type="ECO:0000313" key="5">
    <source>
        <dbReference type="EMBL" id="PQM32826.1"/>
    </source>
</evidence>
<evidence type="ECO:0000259" key="4">
    <source>
        <dbReference type="PROSITE" id="PS50042"/>
    </source>
</evidence>
<evidence type="ECO:0000256" key="3">
    <source>
        <dbReference type="SAM" id="MobiDB-lite"/>
    </source>
</evidence>
<comment type="caution">
    <text evidence="5">The sequence shown here is derived from an EMBL/GenBank/DDBJ whole genome shotgun (WGS) entry which is preliminary data.</text>
</comment>
<reference evidence="5 6" key="1">
    <citation type="submission" date="2018-02" db="EMBL/GenBank/DDBJ databases">
        <title>Draft genome of wild Prunus yedoensis var. nudiflora.</title>
        <authorList>
            <person name="Baek S."/>
            <person name="Kim J.-H."/>
            <person name="Choi K."/>
            <person name="Kim G.-B."/>
            <person name="Cho A."/>
            <person name="Jang H."/>
            <person name="Shin C.-H."/>
            <person name="Yu H.-J."/>
            <person name="Mun J.-H."/>
        </authorList>
    </citation>
    <scope>NUCLEOTIDE SEQUENCE [LARGE SCALE GENOMIC DNA]</scope>
    <source>
        <strain evidence="6">cv. Jeju island</strain>
        <tissue evidence="5">Leaf</tissue>
    </source>
</reference>
<name>A0A314U7V7_PRUYE</name>
<dbReference type="GO" id="GO:0016020">
    <property type="term" value="C:membrane"/>
    <property type="evidence" value="ECO:0007669"/>
    <property type="project" value="UniProtKB-SubCell"/>
</dbReference>
<dbReference type="Gene3D" id="2.60.120.10">
    <property type="entry name" value="Jelly Rolls"/>
    <property type="match status" value="1"/>
</dbReference>
<dbReference type="STRING" id="2094558.A0A314U7V7"/>
<sequence>MMCDYSTPVTYPEDKIIFRRGDPMDRMLVITEGVLLTYSTTPDPSLTHGGKTTKDSGSTATKQVEKDEVYGEELLTWASASSSESGRFKNLPTCPESVRCQTKVEGFALSART</sequence>
<evidence type="ECO:0000313" key="6">
    <source>
        <dbReference type="Proteomes" id="UP000250321"/>
    </source>
</evidence>
<accession>A0A314U7V7</accession>
<evidence type="ECO:0000256" key="1">
    <source>
        <dbReference type="ARBA" id="ARBA00023286"/>
    </source>
</evidence>
<dbReference type="InterPro" id="IPR018490">
    <property type="entry name" value="cNMP-bd_dom_sf"/>
</dbReference>
<proteinExistence type="predicted"/>
<keyword evidence="1" id="KW-0406">Ion transport</keyword>
<dbReference type="AlphaFoldDB" id="A0A314U7V7"/>
<dbReference type="Proteomes" id="UP000250321">
    <property type="component" value="Unassembled WGS sequence"/>
</dbReference>
<dbReference type="PANTHER" id="PTHR45651:SF68">
    <property type="entry name" value="ION TRANSPORT DOMAIN-CONTAINING PROTEIN"/>
    <property type="match status" value="1"/>
</dbReference>
<dbReference type="EMBL" id="PJQY01003996">
    <property type="protein sequence ID" value="PQM32826.1"/>
    <property type="molecule type" value="Genomic_DNA"/>
</dbReference>
<dbReference type="PANTHER" id="PTHR45651">
    <property type="entry name" value="CYCLIC NUCLEOTIDE-GATED ION CHANNEL 15-RELATED-RELATED"/>
    <property type="match status" value="1"/>
</dbReference>
<gene>
    <name evidence="5" type="ORF">Pyn_35531</name>
</gene>
<dbReference type="InterPro" id="IPR014710">
    <property type="entry name" value="RmlC-like_jellyroll"/>
</dbReference>
<feature type="domain" description="Cyclic nucleotide-binding" evidence="4">
    <location>
        <begin position="1"/>
        <end position="75"/>
    </location>
</feature>